<evidence type="ECO:0000313" key="3">
    <source>
        <dbReference type="Proteomes" id="UP000245207"/>
    </source>
</evidence>
<dbReference type="EMBL" id="PKPP01010548">
    <property type="protein sequence ID" value="PWA45886.1"/>
    <property type="molecule type" value="Genomic_DNA"/>
</dbReference>
<reference evidence="2 3" key="1">
    <citation type="journal article" date="2018" name="Mol. Plant">
        <title>The genome of Artemisia annua provides insight into the evolution of Asteraceae family and artemisinin biosynthesis.</title>
        <authorList>
            <person name="Shen Q."/>
            <person name="Zhang L."/>
            <person name="Liao Z."/>
            <person name="Wang S."/>
            <person name="Yan T."/>
            <person name="Shi P."/>
            <person name="Liu M."/>
            <person name="Fu X."/>
            <person name="Pan Q."/>
            <person name="Wang Y."/>
            <person name="Lv Z."/>
            <person name="Lu X."/>
            <person name="Zhang F."/>
            <person name="Jiang W."/>
            <person name="Ma Y."/>
            <person name="Chen M."/>
            <person name="Hao X."/>
            <person name="Li L."/>
            <person name="Tang Y."/>
            <person name="Lv G."/>
            <person name="Zhou Y."/>
            <person name="Sun X."/>
            <person name="Brodelius P.E."/>
            <person name="Rose J.K.C."/>
            <person name="Tang K."/>
        </authorList>
    </citation>
    <scope>NUCLEOTIDE SEQUENCE [LARGE SCALE GENOMIC DNA]</scope>
    <source>
        <strain evidence="3">cv. Huhao1</strain>
        <tissue evidence="2">Leaf</tissue>
    </source>
</reference>
<evidence type="ECO:0000313" key="2">
    <source>
        <dbReference type="EMBL" id="PWA45886.1"/>
    </source>
</evidence>
<dbReference type="PANTHER" id="PTHR11670">
    <property type="entry name" value="ACONITASE/IRON-RESPONSIVE ELEMENT FAMILY MEMBER"/>
    <property type="match status" value="1"/>
</dbReference>
<dbReference type="InterPro" id="IPR036008">
    <property type="entry name" value="Aconitase_4Fe-4S_dom"/>
</dbReference>
<dbReference type="SUPFAM" id="SSF53732">
    <property type="entry name" value="Aconitase iron-sulfur domain"/>
    <property type="match status" value="1"/>
</dbReference>
<organism evidence="2 3">
    <name type="scientific">Artemisia annua</name>
    <name type="common">Sweet wormwood</name>
    <dbReference type="NCBI Taxonomy" id="35608"/>
    <lineage>
        <taxon>Eukaryota</taxon>
        <taxon>Viridiplantae</taxon>
        <taxon>Streptophyta</taxon>
        <taxon>Embryophyta</taxon>
        <taxon>Tracheophyta</taxon>
        <taxon>Spermatophyta</taxon>
        <taxon>Magnoliopsida</taxon>
        <taxon>eudicotyledons</taxon>
        <taxon>Gunneridae</taxon>
        <taxon>Pentapetalae</taxon>
        <taxon>asterids</taxon>
        <taxon>campanulids</taxon>
        <taxon>Asterales</taxon>
        <taxon>Asteraceae</taxon>
        <taxon>Asteroideae</taxon>
        <taxon>Anthemideae</taxon>
        <taxon>Artemisiinae</taxon>
        <taxon>Artemisia</taxon>
    </lineage>
</organism>
<comment type="caution">
    <text evidence="2">The sequence shown here is derived from an EMBL/GenBank/DDBJ whole genome shotgun (WGS) entry which is preliminary data.</text>
</comment>
<proteinExistence type="predicted"/>
<name>A0A2U1LA81_ARTAN</name>
<sequence length="125" mass="14100">MRRCVYYCFLSIFLNKIIISYSSYLELHLSEVEPCISGPKRHTEVSSKMKNRKKVFVICLQRGALIRGSGSKQTWRTSGSVRDPSDNELELSPGGSFPKVKPWIKTSLAPGYGVVTKYLLKRASP</sequence>
<accession>A0A2U1LA81</accession>
<gene>
    <name evidence="2" type="ORF">CTI12_AA514940</name>
</gene>
<dbReference type="STRING" id="35608.A0A2U1LA81"/>
<keyword evidence="3" id="KW-1185">Reference proteome</keyword>
<protein>
    <submittedName>
        <fullName evidence="2">Histidine kinase-like ATPase, C-terminal domain-containing protein</fullName>
    </submittedName>
</protein>
<evidence type="ECO:0000256" key="1">
    <source>
        <dbReference type="SAM" id="MobiDB-lite"/>
    </source>
</evidence>
<dbReference type="Proteomes" id="UP000245207">
    <property type="component" value="Unassembled WGS sequence"/>
</dbReference>
<dbReference type="InterPro" id="IPR006249">
    <property type="entry name" value="Aconitase/IRP2"/>
</dbReference>
<keyword evidence="2" id="KW-0808">Transferase</keyword>
<keyword evidence="2" id="KW-0418">Kinase</keyword>
<dbReference type="OrthoDB" id="10036779at2759"/>
<feature type="region of interest" description="Disordered" evidence="1">
    <location>
        <begin position="70"/>
        <end position="90"/>
    </location>
</feature>
<dbReference type="AlphaFoldDB" id="A0A2U1LA81"/>
<dbReference type="GO" id="GO:0016301">
    <property type="term" value="F:kinase activity"/>
    <property type="evidence" value="ECO:0007669"/>
    <property type="project" value="UniProtKB-KW"/>
</dbReference>
<feature type="compositionally biased region" description="Polar residues" evidence="1">
    <location>
        <begin position="70"/>
        <end position="80"/>
    </location>
</feature>